<gene>
    <name evidence="1" type="ORF">LCGC14_2589170</name>
</gene>
<comment type="caution">
    <text evidence="1">The sequence shown here is derived from an EMBL/GenBank/DDBJ whole genome shotgun (WGS) entry which is preliminary data.</text>
</comment>
<proteinExistence type="predicted"/>
<name>A0A0F9CN75_9ZZZZ</name>
<dbReference type="EMBL" id="LAZR01043420">
    <property type="protein sequence ID" value="KKL07121.1"/>
    <property type="molecule type" value="Genomic_DNA"/>
</dbReference>
<protein>
    <submittedName>
        <fullName evidence="1">Uncharacterized protein</fullName>
    </submittedName>
</protein>
<accession>A0A0F9CN75</accession>
<sequence>MEKEKNNKYKVTNKGKDVRKFRDQFFGKDIFVGPKKSVYT</sequence>
<feature type="non-terminal residue" evidence="1">
    <location>
        <position position="40"/>
    </location>
</feature>
<dbReference type="AlphaFoldDB" id="A0A0F9CN75"/>
<organism evidence="1">
    <name type="scientific">marine sediment metagenome</name>
    <dbReference type="NCBI Taxonomy" id="412755"/>
    <lineage>
        <taxon>unclassified sequences</taxon>
        <taxon>metagenomes</taxon>
        <taxon>ecological metagenomes</taxon>
    </lineage>
</organism>
<reference evidence="1" key="1">
    <citation type="journal article" date="2015" name="Nature">
        <title>Complex archaea that bridge the gap between prokaryotes and eukaryotes.</title>
        <authorList>
            <person name="Spang A."/>
            <person name="Saw J.H."/>
            <person name="Jorgensen S.L."/>
            <person name="Zaremba-Niedzwiedzka K."/>
            <person name="Martijn J."/>
            <person name="Lind A.E."/>
            <person name="van Eijk R."/>
            <person name="Schleper C."/>
            <person name="Guy L."/>
            <person name="Ettema T.J."/>
        </authorList>
    </citation>
    <scope>NUCLEOTIDE SEQUENCE</scope>
</reference>
<evidence type="ECO:0000313" key="1">
    <source>
        <dbReference type="EMBL" id="KKL07121.1"/>
    </source>
</evidence>